<comment type="caution">
    <text evidence="1">The sequence shown here is derived from an EMBL/GenBank/DDBJ whole genome shotgun (WGS) entry which is preliminary data.</text>
</comment>
<dbReference type="Gene3D" id="3.80.10.10">
    <property type="entry name" value="Ribonuclease Inhibitor"/>
    <property type="match status" value="1"/>
</dbReference>
<dbReference type="EMBL" id="VUNB01000006">
    <property type="protein sequence ID" value="MST69559.1"/>
    <property type="molecule type" value="Genomic_DNA"/>
</dbReference>
<organism evidence="1">
    <name type="scientific">Baileyella intestinalis</name>
    <dbReference type="NCBI Taxonomy" id="2606709"/>
    <lineage>
        <taxon>Bacteria</taxon>
        <taxon>Bacillati</taxon>
        <taxon>Bacillota</taxon>
        <taxon>Clostridia</taxon>
        <taxon>Peptostreptococcales</taxon>
        <taxon>Anaerovoracaceae</taxon>
        <taxon>Baileyella</taxon>
    </lineage>
</organism>
<dbReference type="AlphaFoldDB" id="A0A6A8MBE7"/>
<proteinExistence type="predicted"/>
<evidence type="ECO:0000313" key="1">
    <source>
        <dbReference type="EMBL" id="MST69559.1"/>
    </source>
</evidence>
<gene>
    <name evidence="1" type="ORF">FYJ66_08180</name>
</gene>
<dbReference type="InterPro" id="IPR032675">
    <property type="entry name" value="LRR_dom_sf"/>
</dbReference>
<sequence>MSHMNFYNMIRNQKSMVRCGRSVAWQREVCMENQKTAVDESITESDVICGPSCGIGSRIAYGVYGVRDKKAERIRIPQKYNGHFVINIRPGAFRSNNRIMEVILNKNISEIPEECFAGCTHLERVVIPRKLYEIEEGAFRGCVSLKEIYFGGTYDEWKAIKIKEFIRCVETSGRCQPGRPVEDVTKDVLIPVTGNEALRRATIYFRYNME</sequence>
<name>A0A6A8MBE7_9FIRM</name>
<protein>
    <submittedName>
        <fullName evidence="1">Leucine-rich repeat domain-containing protein</fullName>
    </submittedName>
</protein>
<dbReference type="InterPro" id="IPR026906">
    <property type="entry name" value="LRR_5"/>
</dbReference>
<accession>A0A6A8MBE7</accession>
<reference evidence="1" key="1">
    <citation type="submission" date="2019-09" db="EMBL/GenBank/DDBJ databases">
        <title>In-depth cultivation of the pig gut microbiome towards novel bacterial diversity and tailored functional studies.</title>
        <authorList>
            <person name="Wylensek D."/>
            <person name="Hitch T.C.A."/>
            <person name="Clavel T."/>
        </authorList>
    </citation>
    <scope>NUCLEOTIDE SEQUENCE</scope>
    <source>
        <strain evidence="1">RF-744-FAT-WT-3</strain>
    </source>
</reference>
<dbReference type="Pfam" id="PF13306">
    <property type="entry name" value="LRR_5"/>
    <property type="match status" value="1"/>
</dbReference>
<dbReference type="SUPFAM" id="SSF52058">
    <property type="entry name" value="L domain-like"/>
    <property type="match status" value="1"/>
</dbReference>